<feature type="domain" description="G-protein coupled receptors family 1 profile" evidence="6">
    <location>
        <begin position="79"/>
        <end position="343"/>
    </location>
</feature>
<feature type="transmembrane region" description="Helical" evidence="5">
    <location>
        <begin position="140"/>
        <end position="165"/>
    </location>
</feature>
<evidence type="ECO:0000256" key="2">
    <source>
        <dbReference type="ARBA" id="ARBA00022692"/>
    </source>
</evidence>
<feature type="transmembrane region" description="Helical" evidence="5">
    <location>
        <begin position="64"/>
        <end position="86"/>
    </location>
</feature>
<proteinExistence type="predicted"/>
<feature type="transmembrane region" description="Helical" evidence="5">
    <location>
        <begin position="283"/>
        <end position="308"/>
    </location>
</feature>
<evidence type="ECO:0000259" key="6">
    <source>
        <dbReference type="PROSITE" id="PS50262"/>
    </source>
</evidence>
<feature type="transmembrane region" description="Helical" evidence="5">
    <location>
        <begin position="240"/>
        <end position="262"/>
    </location>
</feature>
<evidence type="ECO:0000256" key="4">
    <source>
        <dbReference type="ARBA" id="ARBA00023136"/>
    </source>
</evidence>
<dbReference type="OrthoDB" id="9990906at2759"/>
<keyword evidence="2 5" id="KW-0812">Transmembrane</keyword>
<dbReference type="SUPFAM" id="SSF81321">
    <property type="entry name" value="Family A G protein-coupled receptor-like"/>
    <property type="match status" value="1"/>
</dbReference>
<dbReference type="Gene3D" id="1.20.1070.10">
    <property type="entry name" value="Rhodopsin 7-helix transmembrane proteins"/>
    <property type="match status" value="1"/>
</dbReference>
<dbReference type="PROSITE" id="PS50262">
    <property type="entry name" value="G_PROTEIN_RECEP_F1_2"/>
    <property type="match status" value="1"/>
</dbReference>
<accession>A0A0V0SF58</accession>
<keyword evidence="4 5" id="KW-0472">Membrane</keyword>
<dbReference type="EMBL" id="JYDL01000012">
    <property type="protein sequence ID" value="KRX25346.1"/>
    <property type="molecule type" value="Genomic_DNA"/>
</dbReference>
<comment type="caution">
    <text evidence="7">The sequence shown here is derived from an EMBL/GenBank/DDBJ whole genome shotgun (WGS) entry which is preliminary data.</text>
</comment>
<protein>
    <recommendedName>
        <fullName evidence="6">G-protein coupled receptors family 1 profile domain-containing protein</fullName>
    </recommendedName>
</protein>
<dbReference type="GO" id="GO:0016020">
    <property type="term" value="C:membrane"/>
    <property type="evidence" value="ECO:0007669"/>
    <property type="project" value="UniProtKB-SubCell"/>
</dbReference>
<feature type="transmembrane region" description="Helical" evidence="5">
    <location>
        <begin position="328"/>
        <end position="347"/>
    </location>
</feature>
<evidence type="ECO:0000256" key="1">
    <source>
        <dbReference type="ARBA" id="ARBA00004370"/>
    </source>
</evidence>
<evidence type="ECO:0000256" key="3">
    <source>
        <dbReference type="ARBA" id="ARBA00022989"/>
    </source>
</evidence>
<evidence type="ECO:0000313" key="8">
    <source>
        <dbReference type="Proteomes" id="UP000054630"/>
    </source>
</evidence>
<organism evidence="7 8">
    <name type="scientific">Trichinella nelsoni</name>
    <dbReference type="NCBI Taxonomy" id="6336"/>
    <lineage>
        <taxon>Eukaryota</taxon>
        <taxon>Metazoa</taxon>
        <taxon>Ecdysozoa</taxon>
        <taxon>Nematoda</taxon>
        <taxon>Enoplea</taxon>
        <taxon>Dorylaimia</taxon>
        <taxon>Trichinellida</taxon>
        <taxon>Trichinellidae</taxon>
        <taxon>Trichinella</taxon>
    </lineage>
</organism>
<dbReference type="Proteomes" id="UP000054630">
    <property type="component" value="Unassembled WGS sequence"/>
</dbReference>
<feature type="transmembrane region" description="Helical" evidence="5">
    <location>
        <begin position="98"/>
        <end position="120"/>
    </location>
</feature>
<comment type="subcellular location">
    <subcellularLocation>
        <location evidence="1">Membrane</location>
    </subcellularLocation>
</comment>
<dbReference type="CDD" id="cd14978">
    <property type="entry name" value="7tmA_FMRFamide_R-like"/>
    <property type="match status" value="1"/>
</dbReference>
<name>A0A0V0SF58_9BILA</name>
<sequence>MSSGGAVVESSFNGSEYDKEIIRIAIKELAKCYVENLTLICGDEPQTGEDPGSLQLCEKTKRSIFTYIVPFVLFSGFIGNVFSILVYRSSYLRRAAMLTLLVAKSYANLALVLFLTIETFHTLVPDQSRMKRFSWRIRPYILFLLNTNACLAVWCTVAITADTYLCIAKPMKFHILSKVQRDKKIIVVCSILSCLLHVGLPVMLEVEETVGPLCDHLGHCEHNFKLVLRSGLGYEVYERVYFWLHSATVIVLPITGMIILSAKIAYNLHKCSMRSRFSQQRQCMLRITIATAFSYWVLESPSLCVFIAAALRGSQLEQNISLCLTHVFTNFLCVLNVVAPFFVNMVFNRTFRKLLMEQLLLRSGQRSIHSKSYEYNGLSTVQSL</sequence>
<dbReference type="AlphaFoldDB" id="A0A0V0SF58"/>
<evidence type="ECO:0000313" key="7">
    <source>
        <dbReference type="EMBL" id="KRX25346.1"/>
    </source>
</evidence>
<evidence type="ECO:0000256" key="5">
    <source>
        <dbReference type="SAM" id="Phobius"/>
    </source>
</evidence>
<dbReference type="InterPro" id="IPR052954">
    <property type="entry name" value="GPCR-Ligand_Int"/>
</dbReference>
<dbReference type="InterPro" id="IPR000276">
    <property type="entry name" value="GPCR_Rhodpsn"/>
</dbReference>
<dbReference type="Pfam" id="PF00001">
    <property type="entry name" value="7tm_1"/>
    <property type="match status" value="1"/>
</dbReference>
<dbReference type="PANTHER" id="PTHR46641:SF18">
    <property type="entry name" value="G-PROTEIN COUPLED RECEPTORS FAMILY 1 PROFILE DOMAIN-CONTAINING PROTEIN"/>
    <property type="match status" value="1"/>
</dbReference>
<gene>
    <name evidence="7" type="ORF">T07_767</name>
</gene>
<dbReference type="GO" id="GO:0004930">
    <property type="term" value="F:G protein-coupled receptor activity"/>
    <property type="evidence" value="ECO:0007669"/>
    <property type="project" value="InterPro"/>
</dbReference>
<keyword evidence="3 5" id="KW-1133">Transmembrane helix</keyword>
<dbReference type="InterPro" id="IPR017452">
    <property type="entry name" value="GPCR_Rhodpsn_7TM"/>
</dbReference>
<reference evidence="7 8" key="1">
    <citation type="submission" date="2015-01" db="EMBL/GenBank/DDBJ databases">
        <title>Evolution of Trichinella species and genotypes.</title>
        <authorList>
            <person name="Korhonen P.K."/>
            <person name="Edoardo P."/>
            <person name="Giuseppe L.R."/>
            <person name="Gasser R.B."/>
        </authorList>
    </citation>
    <scope>NUCLEOTIDE SEQUENCE [LARGE SCALE GENOMIC DNA]</scope>
    <source>
        <strain evidence="7">ISS37</strain>
    </source>
</reference>
<feature type="transmembrane region" description="Helical" evidence="5">
    <location>
        <begin position="185"/>
        <end position="204"/>
    </location>
</feature>
<keyword evidence="8" id="KW-1185">Reference proteome</keyword>
<dbReference type="PANTHER" id="PTHR46641">
    <property type="entry name" value="FMRFAMIDE RECEPTOR-RELATED"/>
    <property type="match status" value="1"/>
</dbReference>